<gene>
    <name evidence="1" type="ORF">I5E68_14780</name>
</gene>
<dbReference type="CDD" id="cd08054">
    <property type="entry name" value="gp6"/>
    <property type="match status" value="1"/>
</dbReference>
<dbReference type="InterPro" id="IPR021146">
    <property type="entry name" value="Phage_gp6-like_head-tail"/>
</dbReference>
<name>A0A931HDQ1_9SPHN</name>
<dbReference type="Gene3D" id="1.10.3230.30">
    <property type="entry name" value="Phage gp6-like head-tail connector protein"/>
    <property type="match status" value="1"/>
</dbReference>
<keyword evidence="2" id="KW-1185">Reference proteome</keyword>
<dbReference type="InterPro" id="IPR006450">
    <property type="entry name" value="Phage_HK97_gp6-like"/>
</dbReference>
<evidence type="ECO:0000313" key="2">
    <source>
        <dbReference type="Proteomes" id="UP000617634"/>
    </source>
</evidence>
<reference evidence="1" key="1">
    <citation type="submission" date="2020-11" db="EMBL/GenBank/DDBJ databases">
        <title>Novosphingobium aureum sp. nov., a marine bacterium isolated from sediment of a salt flat.</title>
        <authorList>
            <person name="Yoo Y."/>
            <person name="Kim J.-J."/>
        </authorList>
    </citation>
    <scope>NUCLEOTIDE SEQUENCE</scope>
    <source>
        <strain evidence="1">YJ-S2-02</strain>
    </source>
</reference>
<dbReference type="NCBIfam" id="TIGR01560">
    <property type="entry name" value="put_DNA_pack"/>
    <property type="match status" value="1"/>
</dbReference>
<dbReference type="Pfam" id="PF05135">
    <property type="entry name" value="Phage_connect_1"/>
    <property type="match status" value="1"/>
</dbReference>
<organism evidence="1 2">
    <name type="scientific">Novosphingobium aureum</name>
    <dbReference type="NCBI Taxonomy" id="2792964"/>
    <lineage>
        <taxon>Bacteria</taxon>
        <taxon>Pseudomonadati</taxon>
        <taxon>Pseudomonadota</taxon>
        <taxon>Alphaproteobacteria</taxon>
        <taxon>Sphingomonadales</taxon>
        <taxon>Sphingomonadaceae</taxon>
        <taxon>Novosphingobium</taxon>
    </lineage>
</organism>
<protein>
    <submittedName>
        <fullName evidence="1">Phage gp6-like head-tail connector protein</fullName>
    </submittedName>
</protein>
<dbReference type="Proteomes" id="UP000617634">
    <property type="component" value="Unassembled WGS sequence"/>
</dbReference>
<dbReference type="EMBL" id="JADZGI010000002">
    <property type="protein sequence ID" value="MBH0114207.1"/>
    <property type="molecule type" value="Genomic_DNA"/>
</dbReference>
<dbReference type="AlphaFoldDB" id="A0A931HDQ1"/>
<dbReference type="RefSeq" id="WP_197165313.1">
    <property type="nucleotide sequence ID" value="NZ_JADZGI010000002.1"/>
</dbReference>
<accession>A0A931HDQ1</accession>
<evidence type="ECO:0000313" key="1">
    <source>
        <dbReference type="EMBL" id="MBH0114207.1"/>
    </source>
</evidence>
<comment type="caution">
    <text evidence="1">The sequence shown here is derived from an EMBL/GenBank/DDBJ whole genome shotgun (WGS) entry which is preliminary data.</text>
</comment>
<sequence length="89" mass="9423">MADLVTLAEAKLWLRIDGDDEDSTILLLIAAASEAVLTTADGWDGTGEVPARLKLACLARIAVSDQDRANVSAGTGEDRLVQPFRALDV</sequence>
<proteinExistence type="predicted"/>